<organism evidence="3">
    <name type="scientific">Cacopsylla melanoneura</name>
    <dbReference type="NCBI Taxonomy" id="428564"/>
    <lineage>
        <taxon>Eukaryota</taxon>
        <taxon>Metazoa</taxon>
        <taxon>Ecdysozoa</taxon>
        <taxon>Arthropoda</taxon>
        <taxon>Hexapoda</taxon>
        <taxon>Insecta</taxon>
        <taxon>Pterygota</taxon>
        <taxon>Neoptera</taxon>
        <taxon>Paraneoptera</taxon>
        <taxon>Hemiptera</taxon>
        <taxon>Sternorrhyncha</taxon>
        <taxon>Psylloidea</taxon>
        <taxon>Psyllidae</taxon>
        <taxon>Psyllinae</taxon>
        <taxon>Cacopsylla</taxon>
    </lineage>
</organism>
<dbReference type="EMBL" id="HBUF01588690">
    <property type="protein sequence ID" value="CAG6772617.1"/>
    <property type="molecule type" value="Transcribed_RNA"/>
</dbReference>
<sequence length="263" mass="30678">MSGKNKNLNNSVVIVDEKSKKMENEDMMNLLTKMNSKIEDMEKKMNRVLQVVEGQKEKIGKLEKELAKEKEENKKMREEFAESKEMISELQQRQRLNNIIINGVKQERNEDVYKIIETLGNRLGIVDCMKDVQTAHRVGTLAKNKIKPIVVRLSNSSTRDKWTAAFRAKQLWKEKVYINEHLTKSNQDLLYNAKKLKQVNGYKFVWVKDCKIRIRKNETSRIYVIRTLKDLDTYMTLQPPPSLLSEQADEYLSANSSNSNFSS</sequence>
<name>A0A8D8VG37_9HEMI</name>
<dbReference type="Pfam" id="PF25298">
    <property type="entry name" value="Baculo_FP_2nd"/>
    <property type="match status" value="1"/>
</dbReference>
<evidence type="ECO:0000259" key="2">
    <source>
        <dbReference type="Pfam" id="PF25298"/>
    </source>
</evidence>
<reference evidence="3" key="1">
    <citation type="submission" date="2021-05" db="EMBL/GenBank/DDBJ databases">
        <authorList>
            <person name="Alioto T."/>
            <person name="Alioto T."/>
            <person name="Gomez Garrido J."/>
        </authorList>
    </citation>
    <scope>NUCLEOTIDE SEQUENCE</scope>
</reference>
<dbReference type="EMBL" id="HBUF01058546">
    <property type="protein sequence ID" value="CAG6624932.1"/>
    <property type="molecule type" value="Transcribed_RNA"/>
</dbReference>
<dbReference type="EMBL" id="HBUF01588691">
    <property type="protein sequence ID" value="CAG6772618.1"/>
    <property type="molecule type" value="Transcribed_RNA"/>
</dbReference>
<evidence type="ECO:0000313" key="3">
    <source>
        <dbReference type="EMBL" id="CAG6624932.1"/>
    </source>
</evidence>
<protein>
    <recommendedName>
        <fullName evidence="2">FP protein C-terminal domain-containing protein</fullName>
    </recommendedName>
</protein>
<evidence type="ECO:0000256" key="1">
    <source>
        <dbReference type="SAM" id="Coils"/>
    </source>
</evidence>
<dbReference type="EMBL" id="HBUF01058547">
    <property type="protein sequence ID" value="CAG6624933.1"/>
    <property type="molecule type" value="Transcribed_RNA"/>
</dbReference>
<feature type="domain" description="FP protein C-terminal" evidence="2">
    <location>
        <begin position="183"/>
        <end position="233"/>
    </location>
</feature>
<feature type="coiled-coil region" evidence="1">
    <location>
        <begin position="5"/>
        <end position="93"/>
    </location>
</feature>
<dbReference type="EMBL" id="HBUF01588692">
    <property type="protein sequence ID" value="CAG6772620.1"/>
    <property type="molecule type" value="Transcribed_RNA"/>
</dbReference>
<dbReference type="AlphaFoldDB" id="A0A8D8VG37"/>
<accession>A0A8D8VG37</accession>
<keyword evidence="1" id="KW-0175">Coiled coil</keyword>
<proteinExistence type="predicted"/>
<dbReference type="InterPro" id="IPR057251">
    <property type="entry name" value="FP_C"/>
</dbReference>